<dbReference type="EMBL" id="NRJG01000052">
    <property type="protein sequence ID" value="RIY38815.1"/>
    <property type="molecule type" value="Genomic_DNA"/>
</dbReference>
<proteinExistence type="predicted"/>
<keyword evidence="3" id="KW-1185">Reference proteome</keyword>
<dbReference type="Proteomes" id="UP000265916">
    <property type="component" value="Unassembled WGS sequence"/>
</dbReference>
<feature type="transmembrane region" description="Helical" evidence="1">
    <location>
        <begin position="46"/>
        <end position="65"/>
    </location>
</feature>
<feature type="transmembrane region" description="Helical" evidence="1">
    <location>
        <begin position="21"/>
        <end position="40"/>
    </location>
</feature>
<reference evidence="2 3" key="1">
    <citation type="submission" date="2017-08" db="EMBL/GenBank/DDBJ databases">
        <title>Reclassification of Bisgaard taxon 37 and 44.</title>
        <authorList>
            <person name="Christensen H."/>
        </authorList>
    </citation>
    <scope>NUCLEOTIDE SEQUENCE [LARGE SCALE GENOMIC DNA]</scope>
    <source>
        <strain evidence="2 3">111</strain>
    </source>
</reference>
<sequence>MMAVVYCVVAEILPKFRLLKGFVYGYAVALGAHYVVFPIIGIPADFNIQGFISEIIGTGLWMWTIETFRSYCRAKWVGYSTAVEEQVALGLSK</sequence>
<evidence type="ECO:0000313" key="3">
    <source>
        <dbReference type="Proteomes" id="UP000265916"/>
    </source>
</evidence>
<dbReference type="Pfam" id="PF07274">
    <property type="entry name" value="DUF1440"/>
    <property type="match status" value="1"/>
</dbReference>
<gene>
    <name evidence="2" type="ORF">CKF58_03290</name>
</gene>
<comment type="caution">
    <text evidence="2">The sequence shown here is derived from an EMBL/GenBank/DDBJ whole genome shotgun (WGS) entry which is preliminary data.</text>
</comment>
<keyword evidence="1" id="KW-1133">Transmembrane helix</keyword>
<evidence type="ECO:0000313" key="2">
    <source>
        <dbReference type="EMBL" id="RIY38815.1"/>
    </source>
</evidence>
<protein>
    <submittedName>
        <fullName evidence="2">Uncharacterized protein</fullName>
    </submittedName>
</protein>
<evidence type="ECO:0000256" key="1">
    <source>
        <dbReference type="SAM" id="Phobius"/>
    </source>
</evidence>
<dbReference type="InterPro" id="IPR009898">
    <property type="entry name" value="DUF1440"/>
</dbReference>
<name>A0A3A1YMB8_9GAMM</name>
<dbReference type="AlphaFoldDB" id="A0A3A1YMB8"/>
<keyword evidence="1" id="KW-0472">Membrane</keyword>
<organism evidence="2 3">
    <name type="scientific">Psittacicella hinzii</name>
    <dbReference type="NCBI Taxonomy" id="2028575"/>
    <lineage>
        <taxon>Bacteria</taxon>
        <taxon>Pseudomonadati</taxon>
        <taxon>Pseudomonadota</taxon>
        <taxon>Gammaproteobacteria</taxon>
        <taxon>Pasteurellales</taxon>
        <taxon>Psittacicellaceae</taxon>
        <taxon>Psittacicella</taxon>
    </lineage>
</organism>
<keyword evidence="1" id="KW-0812">Transmembrane</keyword>
<accession>A0A3A1YMB8</accession>